<accession>A0AAV8VK63</accession>
<evidence type="ECO:0000313" key="7">
    <source>
        <dbReference type="Proteomes" id="UP001159042"/>
    </source>
</evidence>
<evidence type="ECO:0000256" key="5">
    <source>
        <dbReference type="SAM" id="Phobius"/>
    </source>
</evidence>
<organism evidence="6 7">
    <name type="scientific">Exocentrus adspersus</name>
    <dbReference type="NCBI Taxonomy" id="1586481"/>
    <lineage>
        <taxon>Eukaryota</taxon>
        <taxon>Metazoa</taxon>
        <taxon>Ecdysozoa</taxon>
        <taxon>Arthropoda</taxon>
        <taxon>Hexapoda</taxon>
        <taxon>Insecta</taxon>
        <taxon>Pterygota</taxon>
        <taxon>Neoptera</taxon>
        <taxon>Endopterygota</taxon>
        <taxon>Coleoptera</taxon>
        <taxon>Polyphaga</taxon>
        <taxon>Cucujiformia</taxon>
        <taxon>Chrysomeloidea</taxon>
        <taxon>Cerambycidae</taxon>
        <taxon>Lamiinae</taxon>
        <taxon>Acanthocinini</taxon>
        <taxon>Exocentrus</taxon>
    </lineage>
</organism>
<keyword evidence="4 5" id="KW-0472">Membrane</keyword>
<feature type="transmembrane region" description="Helical" evidence="5">
    <location>
        <begin position="166"/>
        <end position="188"/>
    </location>
</feature>
<dbReference type="EMBL" id="JANEYG010000069">
    <property type="protein sequence ID" value="KAJ8914565.1"/>
    <property type="molecule type" value="Genomic_DNA"/>
</dbReference>
<dbReference type="AlphaFoldDB" id="A0AAV8VK63"/>
<feature type="transmembrane region" description="Helical" evidence="5">
    <location>
        <begin position="226"/>
        <end position="251"/>
    </location>
</feature>
<feature type="transmembrane region" description="Helical" evidence="5">
    <location>
        <begin position="384"/>
        <end position="404"/>
    </location>
</feature>
<dbReference type="GO" id="GO:0016020">
    <property type="term" value="C:membrane"/>
    <property type="evidence" value="ECO:0007669"/>
    <property type="project" value="UniProtKB-SubCell"/>
</dbReference>
<keyword evidence="3 5" id="KW-1133">Transmembrane helix</keyword>
<feature type="transmembrane region" description="Helical" evidence="5">
    <location>
        <begin position="263"/>
        <end position="285"/>
    </location>
</feature>
<feature type="transmembrane region" description="Helical" evidence="5">
    <location>
        <begin position="30"/>
        <end position="57"/>
    </location>
</feature>
<evidence type="ECO:0000256" key="1">
    <source>
        <dbReference type="ARBA" id="ARBA00004141"/>
    </source>
</evidence>
<dbReference type="GO" id="GO:0020037">
    <property type="term" value="F:heme binding"/>
    <property type="evidence" value="ECO:0007669"/>
    <property type="project" value="TreeGrafter"/>
</dbReference>
<keyword evidence="2 5" id="KW-0812">Transmembrane</keyword>
<dbReference type="GO" id="GO:0097037">
    <property type="term" value="P:heme export"/>
    <property type="evidence" value="ECO:0007669"/>
    <property type="project" value="TreeGrafter"/>
</dbReference>
<comment type="caution">
    <text evidence="6">The sequence shown here is derived from an EMBL/GenBank/DDBJ whole genome shotgun (WGS) entry which is preliminary data.</text>
</comment>
<evidence type="ECO:0000256" key="2">
    <source>
        <dbReference type="ARBA" id="ARBA00022692"/>
    </source>
</evidence>
<reference evidence="6 7" key="1">
    <citation type="journal article" date="2023" name="Insect Mol. Biol.">
        <title>Genome sequencing provides insights into the evolution of gene families encoding plant cell wall-degrading enzymes in longhorned beetles.</title>
        <authorList>
            <person name="Shin N.R."/>
            <person name="Okamura Y."/>
            <person name="Kirsch R."/>
            <person name="Pauchet Y."/>
        </authorList>
    </citation>
    <scope>NUCLEOTIDE SEQUENCE [LARGE SCALE GENOMIC DNA]</scope>
    <source>
        <strain evidence="6">EAD_L_NR</strain>
    </source>
</reference>
<protein>
    <recommendedName>
        <fullName evidence="8">Major facilitator superfamily (MFS) profile domain-containing protein</fullName>
    </recommendedName>
</protein>
<proteinExistence type="predicted"/>
<feature type="transmembrane region" description="Helical" evidence="5">
    <location>
        <begin position="322"/>
        <end position="344"/>
    </location>
</feature>
<evidence type="ECO:0000256" key="4">
    <source>
        <dbReference type="ARBA" id="ARBA00023136"/>
    </source>
</evidence>
<feature type="transmembrane region" description="Helical" evidence="5">
    <location>
        <begin position="93"/>
        <end position="112"/>
    </location>
</feature>
<sequence>MNTSAPPTTLDCDTEKSSGTDGIKVFKYRWVVLFIFCLSTITNFMQFLQFTIIANIVTNYLIEKYSLKVTLMVATGLTSVGNLVKIACANPDGYYTVMIGQTFCALGQIYLLSIPSKFASVWFGPKEVSTACALAVLGTQTGAALGSVLSPFLVKSDSNSNISSNLYKMMIFNAILSCVVFLIVAAFFKAKPELPPSLSQRRLLENGAKPPPFLENCRRLLKNKNFLLLLLSFGLFNSMWNSFGILINTIYTHYFPNGESDVGIITLLAIISGGCIGSVVFGWLLDKTHQFKKTSMGVMLTSAALYVLVVACLMMKSRIALYIIIPTFGFFAASALIISFEYTLEETYPIPESVSCSVMNATIFLFAIINSLIAEGVIATIGYLYVYIIALIIFLGCAVILFFVKTNLNRRDANLSEDVKNSWVST</sequence>
<feature type="transmembrane region" description="Helical" evidence="5">
    <location>
        <begin position="356"/>
        <end position="378"/>
    </location>
</feature>
<keyword evidence="7" id="KW-1185">Reference proteome</keyword>
<evidence type="ECO:0008006" key="8">
    <source>
        <dbReference type="Google" id="ProtNLM"/>
    </source>
</evidence>
<dbReference type="GO" id="GO:0015232">
    <property type="term" value="F:heme transmembrane transporter activity"/>
    <property type="evidence" value="ECO:0007669"/>
    <property type="project" value="TreeGrafter"/>
</dbReference>
<dbReference type="InterPro" id="IPR011701">
    <property type="entry name" value="MFS"/>
</dbReference>
<dbReference type="Proteomes" id="UP001159042">
    <property type="component" value="Unassembled WGS sequence"/>
</dbReference>
<evidence type="ECO:0000313" key="6">
    <source>
        <dbReference type="EMBL" id="KAJ8914565.1"/>
    </source>
</evidence>
<dbReference type="Gene3D" id="1.20.1250.20">
    <property type="entry name" value="MFS general substrate transporter like domains"/>
    <property type="match status" value="1"/>
</dbReference>
<dbReference type="PANTHER" id="PTHR10924">
    <property type="entry name" value="MAJOR FACILITATOR SUPERFAMILY PROTEIN-RELATED"/>
    <property type="match status" value="1"/>
</dbReference>
<dbReference type="Pfam" id="PF07690">
    <property type="entry name" value="MFS_1"/>
    <property type="match status" value="1"/>
</dbReference>
<dbReference type="InterPro" id="IPR049680">
    <property type="entry name" value="FLVCR1-2_SLC49-like"/>
</dbReference>
<feature type="transmembrane region" description="Helical" evidence="5">
    <location>
        <begin position="297"/>
        <end position="316"/>
    </location>
</feature>
<dbReference type="PANTHER" id="PTHR10924:SF4">
    <property type="entry name" value="GH15861P"/>
    <property type="match status" value="1"/>
</dbReference>
<feature type="transmembrane region" description="Helical" evidence="5">
    <location>
        <begin position="133"/>
        <end position="154"/>
    </location>
</feature>
<comment type="subcellular location">
    <subcellularLocation>
        <location evidence="1">Membrane</location>
        <topology evidence="1">Multi-pass membrane protein</topology>
    </subcellularLocation>
</comment>
<gene>
    <name evidence="6" type="ORF">NQ315_010029</name>
</gene>
<name>A0AAV8VK63_9CUCU</name>
<evidence type="ECO:0000256" key="3">
    <source>
        <dbReference type="ARBA" id="ARBA00022989"/>
    </source>
</evidence>
<feature type="transmembrane region" description="Helical" evidence="5">
    <location>
        <begin position="69"/>
        <end position="87"/>
    </location>
</feature>
<dbReference type="SUPFAM" id="SSF103473">
    <property type="entry name" value="MFS general substrate transporter"/>
    <property type="match status" value="1"/>
</dbReference>
<dbReference type="InterPro" id="IPR036259">
    <property type="entry name" value="MFS_trans_sf"/>
</dbReference>